<protein>
    <submittedName>
        <fullName evidence="2">Uncharacterized protein</fullName>
    </submittedName>
</protein>
<name>A0AAV1Q1F3_SCOSC</name>
<accession>A0AAV1Q1F3</accession>
<organism evidence="2 3">
    <name type="scientific">Scomber scombrus</name>
    <name type="common">Atlantic mackerel</name>
    <name type="synonym">Scomber vernalis</name>
    <dbReference type="NCBI Taxonomy" id="13677"/>
    <lineage>
        <taxon>Eukaryota</taxon>
        <taxon>Metazoa</taxon>
        <taxon>Chordata</taxon>
        <taxon>Craniata</taxon>
        <taxon>Vertebrata</taxon>
        <taxon>Euteleostomi</taxon>
        <taxon>Actinopterygii</taxon>
        <taxon>Neopterygii</taxon>
        <taxon>Teleostei</taxon>
        <taxon>Neoteleostei</taxon>
        <taxon>Acanthomorphata</taxon>
        <taxon>Pelagiaria</taxon>
        <taxon>Scombriformes</taxon>
        <taxon>Scombridae</taxon>
        <taxon>Scomber</taxon>
    </lineage>
</organism>
<comment type="caution">
    <text evidence="2">The sequence shown here is derived from an EMBL/GenBank/DDBJ whole genome shotgun (WGS) entry which is preliminary data.</text>
</comment>
<evidence type="ECO:0000256" key="1">
    <source>
        <dbReference type="SAM" id="MobiDB-lite"/>
    </source>
</evidence>
<evidence type="ECO:0000313" key="2">
    <source>
        <dbReference type="EMBL" id="CAK6977328.1"/>
    </source>
</evidence>
<feature type="compositionally biased region" description="Basic and acidic residues" evidence="1">
    <location>
        <begin position="59"/>
        <end position="69"/>
    </location>
</feature>
<dbReference type="Proteomes" id="UP001314229">
    <property type="component" value="Unassembled WGS sequence"/>
</dbReference>
<feature type="region of interest" description="Disordered" evidence="1">
    <location>
        <begin position="1"/>
        <end position="69"/>
    </location>
</feature>
<keyword evidence="3" id="KW-1185">Reference proteome</keyword>
<gene>
    <name evidence="2" type="ORF">FSCOSCO3_A001179</name>
</gene>
<reference evidence="2 3" key="1">
    <citation type="submission" date="2024-01" db="EMBL/GenBank/DDBJ databases">
        <authorList>
            <person name="Alioto T."/>
            <person name="Alioto T."/>
            <person name="Gomez Garrido J."/>
        </authorList>
    </citation>
    <scope>NUCLEOTIDE SEQUENCE [LARGE SCALE GENOMIC DNA]</scope>
</reference>
<dbReference type="EMBL" id="CAWUFR010000403">
    <property type="protein sequence ID" value="CAK6977328.1"/>
    <property type="molecule type" value="Genomic_DNA"/>
</dbReference>
<sequence>MAEPSPSLIRPTGSRGQKAPVKAGGARSEGEKHPPPPPPPLRAGTSVSAALLAAATDSDTSRWKARWER</sequence>
<evidence type="ECO:0000313" key="3">
    <source>
        <dbReference type="Proteomes" id="UP001314229"/>
    </source>
</evidence>
<proteinExistence type="predicted"/>
<feature type="compositionally biased region" description="Low complexity" evidence="1">
    <location>
        <begin position="48"/>
        <end position="58"/>
    </location>
</feature>
<dbReference type="AlphaFoldDB" id="A0AAV1Q1F3"/>